<sequence length="85" mass="9755">MGELDQRGNEISDTVTALNQKVHQVNDMNAASTRQIIGANDTVFMSLAKLDHVIWKVNTYLSVIDGQPAFDFVDHHHCRLRKWYE</sequence>
<protein>
    <submittedName>
        <fullName evidence="1">Uncharacterized protein</fullName>
    </submittedName>
</protein>
<name>A0A5C6E7M6_9BACT</name>
<comment type="caution">
    <text evidence="1">The sequence shown here is derived from an EMBL/GenBank/DDBJ whole genome shotgun (WGS) entry which is preliminary data.</text>
</comment>
<dbReference type="AlphaFoldDB" id="A0A5C6E7M6"/>
<proteinExistence type="predicted"/>
<gene>
    <name evidence="1" type="ORF">Poly51_60150</name>
</gene>
<organism evidence="1 2">
    <name type="scientific">Rubripirellula tenax</name>
    <dbReference type="NCBI Taxonomy" id="2528015"/>
    <lineage>
        <taxon>Bacteria</taxon>
        <taxon>Pseudomonadati</taxon>
        <taxon>Planctomycetota</taxon>
        <taxon>Planctomycetia</taxon>
        <taxon>Pirellulales</taxon>
        <taxon>Pirellulaceae</taxon>
        <taxon>Rubripirellula</taxon>
    </lineage>
</organism>
<dbReference type="Proteomes" id="UP000318288">
    <property type="component" value="Unassembled WGS sequence"/>
</dbReference>
<evidence type="ECO:0000313" key="2">
    <source>
        <dbReference type="Proteomes" id="UP000318288"/>
    </source>
</evidence>
<keyword evidence="2" id="KW-1185">Reference proteome</keyword>
<accession>A0A5C6E7M6</accession>
<evidence type="ECO:0000313" key="1">
    <source>
        <dbReference type="EMBL" id="TWU44584.1"/>
    </source>
</evidence>
<dbReference type="EMBL" id="SJPW01000011">
    <property type="protein sequence ID" value="TWU44584.1"/>
    <property type="molecule type" value="Genomic_DNA"/>
</dbReference>
<reference evidence="1 2" key="1">
    <citation type="submission" date="2019-02" db="EMBL/GenBank/DDBJ databases">
        <title>Deep-cultivation of Planctomycetes and their phenomic and genomic characterization uncovers novel biology.</title>
        <authorList>
            <person name="Wiegand S."/>
            <person name="Jogler M."/>
            <person name="Boedeker C."/>
            <person name="Pinto D."/>
            <person name="Vollmers J."/>
            <person name="Rivas-Marin E."/>
            <person name="Kohn T."/>
            <person name="Peeters S.H."/>
            <person name="Heuer A."/>
            <person name="Rast P."/>
            <person name="Oberbeckmann S."/>
            <person name="Bunk B."/>
            <person name="Jeske O."/>
            <person name="Meyerdierks A."/>
            <person name="Storesund J.E."/>
            <person name="Kallscheuer N."/>
            <person name="Luecker S."/>
            <person name="Lage O.M."/>
            <person name="Pohl T."/>
            <person name="Merkel B.J."/>
            <person name="Hornburger P."/>
            <person name="Mueller R.-W."/>
            <person name="Bruemmer F."/>
            <person name="Labrenz M."/>
            <person name="Spormann A.M."/>
            <person name="Op Den Camp H."/>
            <person name="Overmann J."/>
            <person name="Amann R."/>
            <person name="Jetten M.S.M."/>
            <person name="Mascher T."/>
            <person name="Medema M.H."/>
            <person name="Devos D.P."/>
            <person name="Kaster A.-K."/>
            <person name="Ovreas L."/>
            <person name="Rohde M."/>
            <person name="Galperin M.Y."/>
            <person name="Jogler C."/>
        </authorList>
    </citation>
    <scope>NUCLEOTIDE SEQUENCE [LARGE SCALE GENOMIC DNA]</scope>
    <source>
        <strain evidence="1 2">Poly51</strain>
    </source>
</reference>